<reference evidence="1" key="2">
    <citation type="submission" date="2021-01" db="EMBL/GenBank/DDBJ databases">
        <authorList>
            <person name="Schikora-Tamarit M.A."/>
        </authorList>
    </citation>
    <scope>NUCLEOTIDE SEQUENCE</scope>
    <source>
        <strain evidence="1">CBS2887</strain>
    </source>
</reference>
<evidence type="ECO:0000313" key="1">
    <source>
        <dbReference type="EMBL" id="KAH3685274.1"/>
    </source>
</evidence>
<protein>
    <submittedName>
        <fullName evidence="1">Uncharacterized protein</fullName>
    </submittedName>
</protein>
<proteinExistence type="predicted"/>
<dbReference type="AlphaFoldDB" id="A0A9P8Q9D6"/>
<organism evidence="1 2">
    <name type="scientific">Wickerhamomyces pijperi</name>
    <name type="common">Yeast</name>
    <name type="synonym">Pichia pijperi</name>
    <dbReference type="NCBI Taxonomy" id="599730"/>
    <lineage>
        <taxon>Eukaryota</taxon>
        <taxon>Fungi</taxon>
        <taxon>Dikarya</taxon>
        <taxon>Ascomycota</taxon>
        <taxon>Saccharomycotina</taxon>
        <taxon>Saccharomycetes</taxon>
        <taxon>Phaffomycetales</taxon>
        <taxon>Wickerhamomycetaceae</taxon>
        <taxon>Wickerhamomyces</taxon>
    </lineage>
</organism>
<keyword evidence="2" id="KW-1185">Reference proteome</keyword>
<dbReference type="EMBL" id="JAEUBG010002063">
    <property type="protein sequence ID" value="KAH3685274.1"/>
    <property type="molecule type" value="Genomic_DNA"/>
</dbReference>
<comment type="caution">
    <text evidence="1">The sequence shown here is derived from an EMBL/GenBank/DDBJ whole genome shotgun (WGS) entry which is preliminary data.</text>
</comment>
<name>A0A9P8Q9D6_WICPI</name>
<evidence type="ECO:0000313" key="2">
    <source>
        <dbReference type="Proteomes" id="UP000774326"/>
    </source>
</evidence>
<gene>
    <name evidence="1" type="ORF">WICPIJ_003748</name>
</gene>
<sequence>MDGTTSRTVAVLDEDLSDFFITGHQDVVNLLQITSQLHRIPRHHVFPFMGQGVINGFEQLNETGLVLQIMDEILVMVSDQYQHSFQDPDLNITDELPVESRVVWIDDSIPLDLVDL</sequence>
<dbReference type="Proteomes" id="UP000774326">
    <property type="component" value="Unassembled WGS sequence"/>
</dbReference>
<reference evidence="1" key="1">
    <citation type="journal article" date="2021" name="Open Biol.">
        <title>Shared evolutionary footprints suggest mitochondrial oxidative damage underlies multiple complex I losses in fungi.</title>
        <authorList>
            <person name="Schikora-Tamarit M.A."/>
            <person name="Marcet-Houben M."/>
            <person name="Nosek J."/>
            <person name="Gabaldon T."/>
        </authorList>
    </citation>
    <scope>NUCLEOTIDE SEQUENCE</scope>
    <source>
        <strain evidence="1">CBS2887</strain>
    </source>
</reference>
<accession>A0A9P8Q9D6</accession>